<protein>
    <submittedName>
        <fullName evidence="2">Uncharacterized protein</fullName>
    </submittedName>
</protein>
<name>A0A7J6LW64_PEROL</name>
<dbReference type="PANTHER" id="PTHR47773">
    <property type="entry name" value="SI:DKEY-9I5.2-RELATED"/>
    <property type="match status" value="1"/>
</dbReference>
<dbReference type="Proteomes" id="UP000572268">
    <property type="component" value="Unassembled WGS sequence"/>
</dbReference>
<dbReference type="OrthoDB" id="8931359at2759"/>
<feature type="compositionally biased region" description="Basic and acidic residues" evidence="1">
    <location>
        <begin position="214"/>
        <end position="228"/>
    </location>
</feature>
<evidence type="ECO:0000313" key="4">
    <source>
        <dbReference type="Proteomes" id="UP000570595"/>
    </source>
</evidence>
<proteinExistence type="predicted"/>
<feature type="compositionally biased region" description="Polar residues" evidence="1">
    <location>
        <begin position="239"/>
        <end position="265"/>
    </location>
</feature>
<evidence type="ECO:0000313" key="5">
    <source>
        <dbReference type="Proteomes" id="UP000572268"/>
    </source>
</evidence>
<feature type="compositionally biased region" description="Basic and acidic residues" evidence="1">
    <location>
        <begin position="14"/>
        <end position="26"/>
    </location>
</feature>
<gene>
    <name evidence="3" type="ORF">FOL46_007812</name>
    <name evidence="2" type="ORF">FOZ61_001555</name>
</gene>
<feature type="compositionally biased region" description="Low complexity" evidence="1">
    <location>
        <begin position="229"/>
        <end position="238"/>
    </location>
</feature>
<reference evidence="4 5" key="1">
    <citation type="submission" date="2020-04" db="EMBL/GenBank/DDBJ databases">
        <title>Perkinsus olseni comparative genomics.</title>
        <authorList>
            <person name="Bogema D.R."/>
        </authorList>
    </citation>
    <scope>NUCLEOTIDE SEQUENCE [LARGE SCALE GENOMIC DNA]</scope>
    <source>
        <strain evidence="2">ATCC PRA-179</strain>
        <strain evidence="3">ATCC PRA-31</strain>
    </source>
</reference>
<comment type="caution">
    <text evidence="2">The sequence shown here is derived from an EMBL/GenBank/DDBJ whole genome shotgun (WGS) entry which is preliminary data.</text>
</comment>
<evidence type="ECO:0000313" key="3">
    <source>
        <dbReference type="EMBL" id="KAF4673105.1"/>
    </source>
</evidence>
<dbReference type="EMBL" id="JABAHT010000139">
    <property type="protein sequence ID" value="KAF4663562.1"/>
    <property type="molecule type" value="Genomic_DNA"/>
</dbReference>
<feature type="compositionally biased region" description="Basic and acidic residues" evidence="1">
    <location>
        <begin position="65"/>
        <end position="77"/>
    </location>
</feature>
<dbReference type="AlphaFoldDB" id="A0A7J6LW64"/>
<accession>A0A7J6LW64</accession>
<organism evidence="2 4">
    <name type="scientific">Perkinsus olseni</name>
    <name type="common">Perkinsus atlanticus</name>
    <dbReference type="NCBI Taxonomy" id="32597"/>
    <lineage>
        <taxon>Eukaryota</taxon>
        <taxon>Sar</taxon>
        <taxon>Alveolata</taxon>
        <taxon>Perkinsozoa</taxon>
        <taxon>Perkinsea</taxon>
        <taxon>Perkinsida</taxon>
        <taxon>Perkinsidae</taxon>
        <taxon>Perkinsus</taxon>
    </lineage>
</organism>
<feature type="region of interest" description="Disordered" evidence="1">
    <location>
        <begin position="206"/>
        <end position="265"/>
    </location>
</feature>
<evidence type="ECO:0000313" key="2">
    <source>
        <dbReference type="EMBL" id="KAF4663562.1"/>
    </source>
</evidence>
<dbReference type="EMBL" id="JABANN010000058">
    <property type="protein sequence ID" value="KAF4673105.1"/>
    <property type="molecule type" value="Genomic_DNA"/>
</dbReference>
<feature type="region of interest" description="Disordered" evidence="1">
    <location>
        <begin position="410"/>
        <end position="430"/>
    </location>
</feature>
<dbReference type="Proteomes" id="UP000570595">
    <property type="component" value="Unassembled WGS sequence"/>
</dbReference>
<feature type="region of interest" description="Disordered" evidence="1">
    <location>
        <begin position="1"/>
        <end position="85"/>
    </location>
</feature>
<evidence type="ECO:0000256" key="1">
    <source>
        <dbReference type="SAM" id="MobiDB-lite"/>
    </source>
</evidence>
<sequence length="1091" mass="123377">MPRGRRSKAQLAAEAKEALRGQRDPFMRAIEPSQGHQRVGNGPKHSSSKLDSTGDQSAGPCRVQEVVKTREPQEEHAGSSAEAGVHLDIEHAEEAGKASETLQDKPWDPVRCSTWQVGFGQHREITYAEFYERFPLKVGSYFLYLGKKRDSQHGPLTKTQRKFLRWCQWKLRSAANIEAELARLAIRDNKIRKSLLEADDLYAESKPQSIEQSVPRRDSSAKNDKASEESSGSSPPAKQTQPHRPQPETGASSRSTTVRGKSKGSTALSRCLWSALEDPALPPFPFGEGEKRWAGTSGAQEAWIRAVVEDLSDDHPGGWFYPPDGAQDVTPNIRKYQLWPFFFWRPQNTSWARLRSPDDPSAALPCIKDHRHTVRRAGFMSQGPRKVVARKGICYVLGERFRCTTCLGGSEESEINHDEDNPGDAKVGSRQKKKQALRFSSLHPDFLSKLPPDLISQIPAFFTYRKAIALDVLSDLRTLSVSGSASVCSARLLETQQTAYFRRRAQYELHCKEWEEASSKGRHSPFTCVKRVPPAGGFPNFGSMDHRDGWNVAASDRSREYLMAVYVQDFVIRQPTLAQELKSLSGRILKADHTRPLAGKVSSEVGVKWSYSVMNEYGEILCHAFTETDSDSQVQHLYAGLRARFDSLNVHHPRLIFVDKQCCGSTKEMIQRYFPAIQVRLDIFHLLWRFSKSCSRSSHPGHAGFMKELSQAVFKVNENDMKLLIEAIMVAFGLQDPSDAVAKLKETPSWLYKYVRRQVPAKEELEERIMAVVDAARNVAWEGELLLPPGPEGFDRCLANQLHHVRMGCVSDVDDALYEELGIVHFQGKKEAPLMAYKCYRSSSQLEGIHGWQASYLSGTNVGPLATQALVTDGIMRYNRNVRRKSDGHKAVFPLYDNSLLLRLRSSSDGQLYPNLVMNAADTGETFGLEYTAAIRREMIEIEVGEMSKESPAETVADSEDIHRFEADAMAWSIDRVLEILEQEHSVQDIQRSERHSSATRAQSTSRRISKLRMFGRNSNFLQKARPESFTLLMKQKLDDLASAIGEQDVDEIHRQYYRWFLEQKLDDPNVPILDTSRFHVEAYLTRKKWL</sequence>
<dbReference type="PANTHER" id="PTHR47773:SF1">
    <property type="entry name" value="C2H2-TYPE DOMAIN-CONTAINING PROTEIN"/>
    <property type="match status" value="1"/>
</dbReference>